<reference evidence="4" key="2">
    <citation type="submission" date="2021-08" db="EMBL/GenBank/DDBJ databases">
        <authorList>
            <person name="Gostincar C."/>
            <person name="Sun X."/>
            <person name="Song Z."/>
            <person name="Gunde-Cimerman N."/>
        </authorList>
    </citation>
    <scope>NUCLEOTIDE SEQUENCE</scope>
    <source>
        <strain evidence="4">EXF-9298</strain>
    </source>
</reference>
<feature type="repeat" description="ANK" evidence="3">
    <location>
        <begin position="280"/>
        <end position="312"/>
    </location>
</feature>
<dbReference type="Gene3D" id="1.25.40.20">
    <property type="entry name" value="Ankyrin repeat-containing domain"/>
    <property type="match status" value="3"/>
</dbReference>
<feature type="repeat" description="ANK" evidence="3">
    <location>
        <begin position="214"/>
        <end position="246"/>
    </location>
</feature>
<dbReference type="SUPFAM" id="SSF48403">
    <property type="entry name" value="Ankyrin repeat"/>
    <property type="match status" value="1"/>
</dbReference>
<evidence type="ECO:0000313" key="4">
    <source>
        <dbReference type="EMBL" id="KAG9989428.1"/>
    </source>
</evidence>
<dbReference type="PROSITE" id="PS50297">
    <property type="entry name" value="ANK_REP_REGION"/>
    <property type="match status" value="6"/>
</dbReference>
<dbReference type="PANTHER" id="PTHR24171">
    <property type="entry name" value="ANKYRIN REPEAT DOMAIN-CONTAINING PROTEIN 39-RELATED"/>
    <property type="match status" value="1"/>
</dbReference>
<accession>A0A9P8G3B2</accession>
<dbReference type="Proteomes" id="UP000729357">
    <property type="component" value="Unassembled WGS sequence"/>
</dbReference>
<keyword evidence="1" id="KW-0677">Repeat</keyword>
<protein>
    <submittedName>
        <fullName evidence="4">Uncharacterized protein</fullName>
    </submittedName>
</protein>
<dbReference type="SMART" id="SM00248">
    <property type="entry name" value="ANK"/>
    <property type="match status" value="7"/>
</dbReference>
<dbReference type="EMBL" id="JAHFXS010000083">
    <property type="protein sequence ID" value="KAG9989428.1"/>
    <property type="molecule type" value="Genomic_DNA"/>
</dbReference>
<feature type="repeat" description="ANK" evidence="3">
    <location>
        <begin position="346"/>
        <end position="378"/>
    </location>
</feature>
<dbReference type="PROSITE" id="PS50088">
    <property type="entry name" value="ANK_REPEAT"/>
    <property type="match status" value="7"/>
</dbReference>
<evidence type="ECO:0000256" key="1">
    <source>
        <dbReference type="ARBA" id="ARBA00022737"/>
    </source>
</evidence>
<evidence type="ECO:0000256" key="3">
    <source>
        <dbReference type="PROSITE-ProRule" id="PRU00023"/>
    </source>
</evidence>
<dbReference type="InterPro" id="IPR036770">
    <property type="entry name" value="Ankyrin_rpt-contain_sf"/>
</dbReference>
<feature type="repeat" description="ANK" evidence="3">
    <location>
        <begin position="247"/>
        <end position="279"/>
    </location>
</feature>
<evidence type="ECO:0000313" key="5">
    <source>
        <dbReference type="Proteomes" id="UP000729357"/>
    </source>
</evidence>
<dbReference type="AlphaFoldDB" id="A0A9P8G3B2"/>
<reference evidence="4" key="1">
    <citation type="journal article" date="2021" name="J Fungi (Basel)">
        <title>Virulence traits and population genomics of the black yeast Aureobasidium melanogenum.</title>
        <authorList>
            <person name="Cernosa A."/>
            <person name="Sun X."/>
            <person name="Gostincar C."/>
            <person name="Fang C."/>
            <person name="Gunde-Cimerman N."/>
            <person name="Song Z."/>
        </authorList>
    </citation>
    <scope>NUCLEOTIDE SEQUENCE</scope>
    <source>
        <strain evidence="4">EXF-9298</strain>
    </source>
</reference>
<dbReference type="Pfam" id="PF12796">
    <property type="entry name" value="Ank_2"/>
    <property type="match status" value="4"/>
</dbReference>
<organism evidence="4 5">
    <name type="scientific">Aureobasidium melanogenum</name>
    <name type="common">Aureobasidium pullulans var. melanogenum</name>
    <dbReference type="NCBI Taxonomy" id="46634"/>
    <lineage>
        <taxon>Eukaryota</taxon>
        <taxon>Fungi</taxon>
        <taxon>Dikarya</taxon>
        <taxon>Ascomycota</taxon>
        <taxon>Pezizomycotina</taxon>
        <taxon>Dothideomycetes</taxon>
        <taxon>Dothideomycetidae</taxon>
        <taxon>Dothideales</taxon>
        <taxon>Saccotheciaceae</taxon>
        <taxon>Aureobasidium</taxon>
    </lineage>
</organism>
<gene>
    <name evidence="4" type="ORF">KCU98_g1899</name>
</gene>
<proteinExistence type="predicted"/>
<name>A0A9P8G3B2_AURME</name>
<dbReference type="InterPro" id="IPR002110">
    <property type="entry name" value="Ankyrin_rpt"/>
</dbReference>
<comment type="caution">
    <text evidence="4">The sequence shown here is derived from an EMBL/GenBank/DDBJ whole genome shotgun (WGS) entry which is preliminary data.</text>
</comment>
<keyword evidence="5" id="KW-1185">Reference proteome</keyword>
<dbReference type="PANTHER" id="PTHR24171:SF10">
    <property type="entry name" value="ANKYRIN REPEAT DOMAIN-CONTAINING PROTEIN 29-LIKE"/>
    <property type="match status" value="1"/>
</dbReference>
<sequence>MLRDIGKIHGGVAVLPSPLVYLADLAKYWKDQNDDSLASKFASAMMVDNPAFDLTSSWLHNCLHDLTKRYRGSVALIALLKMCGKDLPTRLTMDNDFRKYVEGLEEVDYNLRCKIQDICHDERRLGSWQTLRSSGTHVESRVEPYNYHLGRILSGAIEMGDIERVCDLLGRGVNPNTELEFPGFAIQKASFRGSSEIARTLINMGAYVNAQGGRHGNALQAASAGGHDEIVQILLENGADVNAEGGEYGSALQAASHRGHDKIVQMLLDTGADVNAQGGEYGNALQTASAEGYHKIVQMLLDRGADVNAQGGHYGNALQAASEGGHDKIVQMLLDSGADVNAQGGHYGNALLAASARGHDKIVQMLLDRGADVSARVLFSILSKEFLTTVSILSKELLTTVSILLPHLGKDAVFERDLDHSKTLLHWAAELGHMSLTTRCLDLGAGVDDTDKYGETALHYAAENGHLDIIQVLIKAGANRTIVDSHGRTALDCAQGAGPGSGRGSYPDIIAYL</sequence>
<feature type="repeat" description="ANK" evidence="3">
    <location>
        <begin position="313"/>
        <end position="345"/>
    </location>
</feature>
<feature type="repeat" description="ANK" evidence="3">
    <location>
        <begin position="453"/>
        <end position="485"/>
    </location>
</feature>
<evidence type="ECO:0000256" key="2">
    <source>
        <dbReference type="ARBA" id="ARBA00023043"/>
    </source>
</evidence>
<keyword evidence="2 3" id="KW-0040">ANK repeat</keyword>
<feature type="non-terminal residue" evidence="4">
    <location>
        <position position="513"/>
    </location>
</feature>
<feature type="repeat" description="ANK" evidence="3">
    <location>
        <begin position="420"/>
        <end position="452"/>
    </location>
</feature>